<feature type="region of interest" description="Disordered" evidence="1">
    <location>
        <begin position="21"/>
        <end position="85"/>
    </location>
</feature>
<dbReference type="SUPFAM" id="SSF49854">
    <property type="entry name" value="Spermadhesin, CUB domain"/>
    <property type="match status" value="1"/>
</dbReference>
<feature type="compositionally biased region" description="Polar residues" evidence="1">
    <location>
        <begin position="562"/>
        <end position="591"/>
    </location>
</feature>
<evidence type="ECO:0008006" key="5">
    <source>
        <dbReference type="Google" id="ProtNLM"/>
    </source>
</evidence>
<reference evidence="3" key="1">
    <citation type="submission" date="2023-10" db="EMBL/GenBank/DDBJ databases">
        <authorList>
            <person name="Chen Y."/>
            <person name="Shah S."/>
            <person name="Dougan E. K."/>
            <person name="Thang M."/>
            <person name="Chan C."/>
        </authorList>
    </citation>
    <scope>NUCLEOTIDE SEQUENCE [LARGE SCALE GENOMIC DNA]</scope>
</reference>
<name>A0ABN9V647_9DINO</name>
<accession>A0ABN9V647</accession>
<comment type="caution">
    <text evidence="3">The sequence shown here is derived from an EMBL/GenBank/DDBJ whole genome shotgun (WGS) entry which is preliminary data.</text>
</comment>
<protein>
    <recommendedName>
        <fullName evidence="5">Cellulase</fullName>
    </recommendedName>
</protein>
<feature type="signal peptide" evidence="2">
    <location>
        <begin position="1"/>
        <end position="26"/>
    </location>
</feature>
<feature type="compositionally biased region" description="Low complexity" evidence="1">
    <location>
        <begin position="532"/>
        <end position="553"/>
    </location>
</feature>
<evidence type="ECO:0000256" key="2">
    <source>
        <dbReference type="SAM" id="SignalP"/>
    </source>
</evidence>
<feature type="chain" id="PRO_5045078628" description="Cellulase" evidence="2">
    <location>
        <begin position="27"/>
        <end position="653"/>
    </location>
</feature>
<feature type="compositionally biased region" description="Low complexity" evidence="1">
    <location>
        <begin position="600"/>
        <end position="627"/>
    </location>
</feature>
<organism evidence="3 4">
    <name type="scientific">Prorocentrum cordatum</name>
    <dbReference type="NCBI Taxonomy" id="2364126"/>
    <lineage>
        <taxon>Eukaryota</taxon>
        <taxon>Sar</taxon>
        <taxon>Alveolata</taxon>
        <taxon>Dinophyceae</taxon>
        <taxon>Prorocentrales</taxon>
        <taxon>Prorocentraceae</taxon>
        <taxon>Prorocentrum</taxon>
    </lineage>
</organism>
<dbReference type="EMBL" id="CAUYUJ010016738">
    <property type="protein sequence ID" value="CAK0868354.1"/>
    <property type="molecule type" value="Genomic_DNA"/>
</dbReference>
<sequence length="653" mass="69013">MVATALRTRALAAAALAAAAATAADGSAPVPAVPPPVPTAATTTPPVATSPPKPPPQPAPTRAPTGAPAPAPGPSPGQDATPTPPAVRHTWNDCLCKASWEQGGVTCSDGCCNLDDDEWGDYCYVEDPECEDFEWGYCRPETMTRPGCTDYPPGWSDSDGDECYSYEFNEFCTASGGYGAGWDQSWGTFGSFTIGGYDASTACCSCGGGSGTNQGYNDNRCADTEGWTDKDGDDCFVYSQYFYCTTAGQPGTGWHAEWGTLSDFNLGGESAVEACCACGGGKNGIYAGTQYTPTPDDDTAGVEVPSGVAWAVVSGPCTKDSSDCILSPNYPNTYGDDEKCVIGVNVDEISYVTAETFSTEWGYDVLKINGQTYSGTVGPYFVKPVAAIVWSSDSELGGTGWRLCTEATPTPPAFRHTWTDCRCKANWDEDGQTCNNGCCNLDGDPWGDYCYVEDPECEDQDWGYCRPETMTTPRCMEYPSDWSDSDGDDCYAYEFNDSVRLRVVMARSGTTIGAGSGLSRWTVTTRPLPAAPAAAAAAPTRVTTTTSALTPRAGRTKMETTALFTPSPSTAPPQGSQALGGTLSGARSPTSKRAERAPSRRVALAAAARQARTPAHSIRPRPTTTAPRRWRCRATSRGPSFLARARRTAATAS</sequence>
<feature type="region of interest" description="Disordered" evidence="1">
    <location>
        <begin position="532"/>
        <end position="653"/>
    </location>
</feature>
<evidence type="ECO:0000313" key="3">
    <source>
        <dbReference type="EMBL" id="CAK0868354.1"/>
    </source>
</evidence>
<gene>
    <name evidence="3" type="ORF">PCOR1329_LOCUS55038</name>
</gene>
<evidence type="ECO:0000313" key="4">
    <source>
        <dbReference type="Proteomes" id="UP001189429"/>
    </source>
</evidence>
<dbReference type="InterPro" id="IPR035914">
    <property type="entry name" value="Sperma_CUB_dom_sf"/>
</dbReference>
<keyword evidence="2" id="KW-0732">Signal</keyword>
<keyword evidence="4" id="KW-1185">Reference proteome</keyword>
<feature type="compositionally biased region" description="Pro residues" evidence="1">
    <location>
        <begin position="48"/>
        <end position="75"/>
    </location>
</feature>
<dbReference type="Proteomes" id="UP001189429">
    <property type="component" value="Unassembled WGS sequence"/>
</dbReference>
<evidence type="ECO:0000256" key="1">
    <source>
        <dbReference type="SAM" id="MobiDB-lite"/>
    </source>
</evidence>
<feature type="compositionally biased region" description="Low complexity" evidence="1">
    <location>
        <begin position="21"/>
        <end position="30"/>
    </location>
</feature>
<proteinExistence type="predicted"/>